<feature type="region of interest" description="Disordered" evidence="1">
    <location>
        <begin position="192"/>
        <end position="220"/>
    </location>
</feature>
<dbReference type="Proteomes" id="UP000299102">
    <property type="component" value="Unassembled WGS sequence"/>
</dbReference>
<feature type="compositionally biased region" description="Low complexity" evidence="1">
    <location>
        <begin position="17"/>
        <end position="34"/>
    </location>
</feature>
<organism evidence="2 3">
    <name type="scientific">Eumeta variegata</name>
    <name type="common">Bagworm moth</name>
    <name type="synonym">Eumeta japonica</name>
    <dbReference type="NCBI Taxonomy" id="151549"/>
    <lineage>
        <taxon>Eukaryota</taxon>
        <taxon>Metazoa</taxon>
        <taxon>Ecdysozoa</taxon>
        <taxon>Arthropoda</taxon>
        <taxon>Hexapoda</taxon>
        <taxon>Insecta</taxon>
        <taxon>Pterygota</taxon>
        <taxon>Neoptera</taxon>
        <taxon>Endopterygota</taxon>
        <taxon>Lepidoptera</taxon>
        <taxon>Glossata</taxon>
        <taxon>Ditrysia</taxon>
        <taxon>Tineoidea</taxon>
        <taxon>Psychidae</taxon>
        <taxon>Oiketicinae</taxon>
        <taxon>Eumeta</taxon>
    </lineage>
</organism>
<feature type="compositionally biased region" description="Polar residues" evidence="1">
    <location>
        <begin position="115"/>
        <end position="125"/>
    </location>
</feature>
<feature type="region of interest" description="Disordered" evidence="1">
    <location>
        <begin position="1"/>
        <end position="82"/>
    </location>
</feature>
<name>A0A4C1Z9E7_EUMVA</name>
<evidence type="ECO:0000313" key="3">
    <source>
        <dbReference type="Proteomes" id="UP000299102"/>
    </source>
</evidence>
<sequence length="278" mass="29215">MRASARAGGGRPRRSDGSSAGVNRVRAGAGAPRGFCLRPSPAESAGGRHCPVRTLANDGRAPPRGSSGTSRRRATVGTPRLDRTSLWSLSSFASSCRSSGVDVKSGPEEGHGGCSSRTSDSNETGPSCRARLIRLGTAWISTETLDLLGSEDGAGRGEGARGRTSHWPRGKRRAHGKAAALGAQRCYMRARPATVSPPSTADEETLSTRVLKRSSGPPSARPCLKIYAEQKSGPSSYPDCEENCENCVVNKVKMASTRSKTRLRECNTAEESTIADSG</sequence>
<dbReference type="AlphaFoldDB" id="A0A4C1Z9E7"/>
<feature type="region of interest" description="Disordered" evidence="1">
    <location>
        <begin position="150"/>
        <end position="175"/>
    </location>
</feature>
<dbReference type="EMBL" id="BGZK01001626">
    <property type="protein sequence ID" value="GBP83539.1"/>
    <property type="molecule type" value="Genomic_DNA"/>
</dbReference>
<reference evidence="2 3" key="1">
    <citation type="journal article" date="2019" name="Commun. Biol.">
        <title>The bagworm genome reveals a unique fibroin gene that provides high tensile strength.</title>
        <authorList>
            <person name="Kono N."/>
            <person name="Nakamura H."/>
            <person name="Ohtoshi R."/>
            <person name="Tomita M."/>
            <person name="Numata K."/>
            <person name="Arakawa K."/>
        </authorList>
    </citation>
    <scope>NUCLEOTIDE SEQUENCE [LARGE SCALE GENOMIC DNA]</scope>
</reference>
<proteinExistence type="predicted"/>
<evidence type="ECO:0000313" key="2">
    <source>
        <dbReference type="EMBL" id="GBP83539.1"/>
    </source>
</evidence>
<accession>A0A4C1Z9E7</accession>
<protein>
    <submittedName>
        <fullName evidence="2">Uncharacterized protein</fullName>
    </submittedName>
</protein>
<feature type="compositionally biased region" description="Basic residues" evidence="1">
    <location>
        <begin position="163"/>
        <end position="175"/>
    </location>
</feature>
<feature type="compositionally biased region" description="Low complexity" evidence="1">
    <location>
        <begin position="59"/>
        <end position="69"/>
    </location>
</feature>
<evidence type="ECO:0000256" key="1">
    <source>
        <dbReference type="SAM" id="MobiDB-lite"/>
    </source>
</evidence>
<comment type="caution">
    <text evidence="2">The sequence shown here is derived from an EMBL/GenBank/DDBJ whole genome shotgun (WGS) entry which is preliminary data.</text>
</comment>
<keyword evidence="3" id="KW-1185">Reference proteome</keyword>
<feature type="region of interest" description="Disordered" evidence="1">
    <location>
        <begin position="96"/>
        <end position="126"/>
    </location>
</feature>
<gene>
    <name evidence="2" type="ORF">EVAR_65627_1</name>
</gene>